<dbReference type="InterPro" id="IPR018303">
    <property type="entry name" value="ATPase_P-typ_P_site"/>
</dbReference>
<evidence type="ECO:0000256" key="1">
    <source>
        <dbReference type="ARBA" id="ARBA00004141"/>
    </source>
</evidence>
<dbReference type="InterPro" id="IPR001757">
    <property type="entry name" value="P_typ_ATPase"/>
</dbReference>
<dbReference type="SUPFAM" id="SSF55008">
    <property type="entry name" value="HMA, heavy metal-associated domain"/>
    <property type="match status" value="1"/>
</dbReference>
<comment type="subcellular location">
    <subcellularLocation>
        <location evidence="1">Membrane</location>
        <topology evidence="1">Multi-pass membrane protein</topology>
    </subcellularLocation>
</comment>
<dbReference type="SUPFAM" id="SSF81653">
    <property type="entry name" value="Calcium ATPase, transduction domain A"/>
    <property type="match status" value="1"/>
</dbReference>
<dbReference type="SFLD" id="SFLDF00027">
    <property type="entry name" value="p-type_atpase"/>
    <property type="match status" value="1"/>
</dbReference>
<evidence type="ECO:0000256" key="10">
    <source>
        <dbReference type="RuleBase" id="RU362081"/>
    </source>
</evidence>
<feature type="region of interest" description="Disordered" evidence="11">
    <location>
        <begin position="729"/>
        <end position="750"/>
    </location>
</feature>
<dbReference type="InterPro" id="IPR006121">
    <property type="entry name" value="HMA_dom"/>
</dbReference>
<sequence>MSTEGKKKLQKSYFDVLGLCCSSEVPLVENILKSIDGIKDFSVIVPTRTLIVLHDNLINNEMNLTYIWVWSKRGSRLMEYLWVNIIITVEALNKYRLEANARASAGDVGGFKKKWPNAYTNVCGFLLAISIFKYLYHPLHWVALAAVAAGILPIFLRAFASIANFRFADITILILISVIATTVMHDFLEAATIVFFFNIGEWLESMASHKTKAVMQAWMSITPQKAVIAETGEEVNVDEIKVNTILAVKAGAAVPIDGVVVEGEAEMDERTLTGESFPVSKRRDSIVWAGTMNLNGYISVKTTALAEDCLVSKMTKLVEEAQTNKSKTERLINKCVKYYTPAVIVISICLAVIPAALRVHNLKHWLYLALVVLVSACPCALVLSTPVATFCAITKAAHYGLLIKGGEYLETLSKIKVMAFDKTGTITRGEFVVTDFQSLCDDISIDKLLYWVSSIESKSSHPMAAALVDYGRSLSAEPKPEAVEEFQNFPGEGIYGKIEGNGVYIGNRKIALRAGCDTATEGDSDGGKGVRYIFSGTTPVGIFSLSDDCRTGVHEAIKKLKLLGIKTAMLTGDSHAAATHVQKQLDNALDLVHSELLPEDKAKIIEAFKEEGQTAMIGDGVNDAPALAIADIGISMGVSGSALATEAGHVILMSNDLRKIARAIKLARKAHRKVIQNVVLSFSTKAIILVLAIVVHPLVWAAVLADAGTCLLVTLNSMMLSRGTHKHGTKCGTSRTKLEHNTSGGSHKHQHCCSDKKNQEVCEPETFSAQKCASKCQPKPFGSDSCGTNKCSDTHQSHRTSWYDHNCNTVHNTAGADHRHNHGCSGPKYMNLHPEHEGENGPHVAKHLKDTIELEEGNKIAETGGCHSIHSSDSSKSVSCCNHQLQTNMDVPPNHLQSVALHVCMSLEKREMGTCCKSHMKQCCNKGGHFGFASGFGGGLSEVVIE</sequence>
<dbReference type="Gene3D" id="3.40.1110.10">
    <property type="entry name" value="Calcium-transporting ATPase, cytoplasmic domain N"/>
    <property type="match status" value="1"/>
</dbReference>
<name>A0A7J7BVP9_TRIWF</name>
<keyword evidence="9 10" id="KW-0472">Membrane</keyword>
<dbReference type="Pfam" id="PF00702">
    <property type="entry name" value="Hydrolase"/>
    <property type="match status" value="1"/>
</dbReference>
<dbReference type="SUPFAM" id="SSF56784">
    <property type="entry name" value="HAD-like"/>
    <property type="match status" value="1"/>
</dbReference>
<feature type="domain" description="HMA" evidence="12">
    <location>
        <begin position="10"/>
        <end position="76"/>
    </location>
</feature>
<evidence type="ECO:0000256" key="2">
    <source>
        <dbReference type="ARBA" id="ARBA00006024"/>
    </source>
</evidence>
<dbReference type="FunCoup" id="A0A7J7BVP9">
    <property type="interactions" value="38"/>
</dbReference>
<dbReference type="InterPro" id="IPR044492">
    <property type="entry name" value="P_typ_ATPase_HD_dom"/>
</dbReference>
<dbReference type="InterPro" id="IPR027256">
    <property type="entry name" value="P-typ_ATPase_IB"/>
</dbReference>
<dbReference type="SFLD" id="SFLDS00003">
    <property type="entry name" value="Haloacid_Dehalogenase"/>
    <property type="match status" value="1"/>
</dbReference>
<organism evidence="13 14">
    <name type="scientific">Tripterygium wilfordii</name>
    <name type="common">Thunder God vine</name>
    <dbReference type="NCBI Taxonomy" id="458696"/>
    <lineage>
        <taxon>Eukaryota</taxon>
        <taxon>Viridiplantae</taxon>
        <taxon>Streptophyta</taxon>
        <taxon>Embryophyta</taxon>
        <taxon>Tracheophyta</taxon>
        <taxon>Spermatophyta</taxon>
        <taxon>Magnoliopsida</taxon>
        <taxon>eudicotyledons</taxon>
        <taxon>Gunneridae</taxon>
        <taxon>Pentapetalae</taxon>
        <taxon>rosids</taxon>
        <taxon>fabids</taxon>
        <taxon>Celastrales</taxon>
        <taxon>Celastraceae</taxon>
        <taxon>Tripterygium</taxon>
    </lineage>
</organism>
<dbReference type="PROSITE" id="PS50846">
    <property type="entry name" value="HMA_2"/>
    <property type="match status" value="1"/>
</dbReference>
<comment type="similarity">
    <text evidence="2 10">Belongs to the cation transport ATPase (P-type) (TC 3.A.3) family. Type IB subfamily.</text>
</comment>
<evidence type="ECO:0000313" key="13">
    <source>
        <dbReference type="EMBL" id="KAF5725953.1"/>
    </source>
</evidence>
<dbReference type="FunFam" id="3.40.1110.10:FF:000043">
    <property type="entry name" value="Putative cadmium/zinc-transporting ATPase 3"/>
    <property type="match status" value="1"/>
</dbReference>
<dbReference type="GO" id="GO:0016020">
    <property type="term" value="C:membrane"/>
    <property type="evidence" value="ECO:0007669"/>
    <property type="project" value="UniProtKB-SubCell"/>
</dbReference>
<evidence type="ECO:0000256" key="3">
    <source>
        <dbReference type="ARBA" id="ARBA00022692"/>
    </source>
</evidence>
<feature type="transmembrane region" description="Helical" evidence="10">
    <location>
        <begin position="364"/>
        <end position="383"/>
    </location>
</feature>
<dbReference type="PROSITE" id="PS00154">
    <property type="entry name" value="ATPASE_E1_E2"/>
    <property type="match status" value="1"/>
</dbReference>
<dbReference type="EMBL" id="JAAARO010000023">
    <property type="protein sequence ID" value="KAF5725953.1"/>
    <property type="molecule type" value="Genomic_DNA"/>
</dbReference>
<accession>A0A7J7BVP9</accession>
<dbReference type="InterPro" id="IPR036163">
    <property type="entry name" value="HMA_dom_sf"/>
</dbReference>
<evidence type="ECO:0000313" key="14">
    <source>
        <dbReference type="Proteomes" id="UP000593562"/>
    </source>
</evidence>
<dbReference type="Gene3D" id="3.40.50.1000">
    <property type="entry name" value="HAD superfamily/HAD-like"/>
    <property type="match status" value="1"/>
</dbReference>
<dbReference type="PANTHER" id="PTHR48085">
    <property type="entry name" value="CADMIUM/ZINC-TRANSPORTING ATPASE HMA2-RELATED"/>
    <property type="match status" value="1"/>
</dbReference>
<dbReference type="PROSITE" id="PS01229">
    <property type="entry name" value="COF_2"/>
    <property type="match status" value="1"/>
</dbReference>
<evidence type="ECO:0000256" key="5">
    <source>
        <dbReference type="ARBA" id="ARBA00022741"/>
    </source>
</evidence>
<dbReference type="PANTHER" id="PTHR48085:SF5">
    <property type="entry name" value="CADMIUM_ZINC-TRANSPORTING ATPASE HMA4-RELATED"/>
    <property type="match status" value="1"/>
</dbReference>
<feature type="transmembrane region" description="Helical" evidence="10">
    <location>
        <begin position="172"/>
        <end position="197"/>
    </location>
</feature>
<dbReference type="FunFam" id="2.70.150.10:FF:000002">
    <property type="entry name" value="Copper-transporting ATPase 1, putative"/>
    <property type="match status" value="1"/>
</dbReference>
<feature type="transmembrane region" description="Helical" evidence="10">
    <location>
        <begin position="141"/>
        <end position="160"/>
    </location>
</feature>
<keyword evidence="8 10" id="KW-1133">Transmembrane helix</keyword>
<dbReference type="NCBIfam" id="TIGR01512">
    <property type="entry name" value="ATPase-IB2_Cd"/>
    <property type="match status" value="1"/>
</dbReference>
<dbReference type="NCBIfam" id="TIGR01494">
    <property type="entry name" value="ATPase_P-type"/>
    <property type="match status" value="1"/>
</dbReference>
<dbReference type="GO" id="GO:0005524">
    <property type="term" value="F:ATP binding"/>
    <property type="evidence" value="ECO:0007669"/>
    <property type="project" value="UniProtKB-UniRule"/>
</dbReference>
<dbReference type="InterPro" id="IPR059000">
    <property type="entry name" value="ATPase_P-type_domA"/>
</dbReference>
<dbReference type="InterPro" id="IPR008250">
    <property type="entry name" value="ATPase_P-typ_transduc_dom_A_sf"/>
</dbReference>
<gene>
    <name evidence="13" type="ORF">HS088_TW23G00686</name>
</gene>
<dbReference type="SUPFAM" id="SSF81665">
    <property type="entry name" value="Calcium ATPase, transmembrane domain M"/>
    <property type="match status" value="1"/>
</dbReference>
<evidence type="ECO:0000256" key="6">
    <source>
        <dbReference type="ARBA" id="ARBA00022840"/>
    </source>
</evidence>
<keyword evidence="4 10" id="KW-0479">Metal-binding</keyword>
<feature type="transmembrane region" description="Helical" evidence="10">
    <location>
        <begin position="338"/>
        <end position="357"/>
    </location>
</feature>
<evidence type="ECO:0000256" key="8">
    <source>
        <dbReference type="ARBA" id="ARBA00022989"/>
    </source>
</evidence>
<evidence type="ECO:0000256" key="4">
    <source>
        <dbReference type="ARBA" id="ARBA00022723"/>
    </source>
</evidence>
<keyword evidence="6 10" id="KW-0067">ATP-binding</keyword>
<dbReference type="PRINTS" id="PR00943">
    <property type="entry name" value="CUATPASE"/>
</dbReference>
<evidence type="ECO:0000256" key="11">
    <source>
        <dbReference type="SAM" id="MobiDB-lite"/>
    </source>
</evidence>
<dbReference type="Gene3D" id="3.30.70.100">
    <property type="match status" value="1"/>
</dbReference>
<protein>
    <submittedName>
        <fullName evidence="13">Putative inactive cadmium/zinc-transporting ATPase HMA3</fullName>
    </submittedName>
</protein>
<dbReference type="InterPro" id="IPR023298">
    <property type="entry name" value="ATPase_P-typ_TM_dom_sf"/>
</dbReference>
<proteinExistence type="inferred from homology"/>
<keyword evidence="7" id="KW-1278">Translocase</keyword>
<evidence type="ECO:0000259" key="12">
    <source>
        <dbReference type="PROSITE" id="PS50846"/>
    </source>
</evidence>
<keyword evidence="5 10" id="KW-0547">Nucleotide-binding</keyword>
<evidence type="ECO:0000256" key="9">
    <source>
        <dbReference type="ARBA" id="ARBA00023136"/>
    </source>
</evidence>
<dbReference type="InterPro" id="IPR051014">
    <property type="entry name" value="Cation_Transport_ATPase_IB"/>
</dbReference>
<dbReference type="Pfam" id="PF00122">
    <property type="entry name" value="E1-E2_ATPase"/>
    <property type="match status" value="1"/>
</dbReference>
<dbReference type="Gene3D" id="2.70.150.10">
    <property type="entry name" value="Calcium-transporting ATPase, cytoplasmic transduction domain A"/>
    <property type="match status" value="1"/>
</dbReference>
<keyword evidence="3 10" id="KW-0812">Transmembrane</keyword>
<dbReference type="InterPro" id="IPR036412">
    <property type="entry name" value="HAD-like_sf"/>
</dbReference>
<feature type="transmembrane region" description="Helical" evidence="10">
    <location>
        <begin position="674"/>
        <end position="694"/>
    </location>
</feature>
<dbReference type="InterPro" id="IPR023299">
    <property type="entry name" value="ATPase_P-typ_cyto_dom_N"/>
</dbReference>
<dbReference type="InterPro" id="IPR023214">
    <property type="entry name" value="HAD_sf"/>
</dbReference>
<dbReference type="GO" id="GO:0016887">
    <property type="term" value="F:ATP hydrolysis activity"/>
    <property type="evidence" value="ECO:0007669"/>
    <property type="project" value="InterPro"/>
</dbReference>
<comment type="caution">
    <text evidence="13">The sequence shown here is derived from an EMBL/GenBank/DDBJ whole genome shotgun (WGS) entry which is preliminary data.</text>
</comment>
<keyword evidence="14" id="KW-1185">Reference proteome</keyword>
<dbReference type="GO" id="GO:0019829">
    <property type="term" value="F:ATPase-coupled monoatomic cation transmembrane transporter activity"/>
    <property type="evidence" value="ECO:0007669"/>
    <property type="project" value="InterPro"/>
</dbReference>
<dbReference type="AlphaFoldDB" id="A0A7J7BVP9"/>
<dbReference type="SFLD" id="SFLDG00002">
    <property type="entry name" value="C1.7:_P-type_atpase_like"/>
    <property type="match status" value="1"/>
</dbReference>
<feature type="compositionally biased region" description="Polar residues" evidence="11">
    <location>
        <begin position="731"/>
        <end position="745"/>
    </location>
</feature>
<dbReference type="GO" id="GO:0046872">
    <property type="term" value="F:metal ion binding"/>
    <property type="evidence" value="ECO:0007669"/>
    <property type="project" value="UniProtKB-KW"/>
</dbReference>
<evidence type="ECO:0000256" key="7">
    <source>
        <dbReference type="ARBA" id="ARBA00022967"/>
    </source>
</evidence>
<dbReference type="CDD" id="cd02079">
    <property type="entry name" value="P-type_ATPase_HM"/>
    <property type="match status" value="1"/>
</dbReference>
<dbReference type="InParanoid" id="A0A7J7BVP9"/>
<dbReference type="PRINTS" id="PR00119">
    <property type="entry name" value="CATATPASE"/>
</dbReference>
<dbReference type="Proteomes" id="UP000593562">
    <property type="component" value="Unassembled WGS sequence"/>
</dbReference>
<reference evidence="13 14" key="1">
    <citation type="journal article" date="2020" name="Nat. Commun.">
        <title>Genome of Tripterygium wilfordii and identification of cytochrome P450 involved in triptolide biosynthesis.</title>
        <authorList>
            <person name="Tu L."/>
            <person name="Su P."/>
            <person name="Zhang Z."/>
            <person name="Gao L."/>
            <person name="Wang J."/>
            <person name="Hu T."/>
            <person name="Zhou J."/>
            <person name="Zhang Y."/>
            <person name="Zhao Y."/>
            <person name="Liu Y."/>
            <person name="Song Y."/>
            <person name="Tong Y."/>
            <person name="Lu Y."/>
            <person name="Yang J."/>
            <person name="Xu C."/>
            <person name="Jia M."/>
            <person name="Peters R.J."/>
            <person name="Huang L."/>
            <person name="Gao W."/>
        </authorList>
    </citation>
    <scope>NUCLEOTIDE SEQUENCE [LARGE SCALE GENOMIC DNA]</scope>
    <source>
        <strain evidence="14">cv. XIE 37</strain>
        <tissue evidence="13">Leaf</tissue>
    </source>
</reference>
<dbReference type="NCBIfam" id="TIGR01525">
    <property type="entry name" value="ATPase-IB_hvy"/>
    <property type="match status" value="1"/>
</dbReference>